<reference evidence="1 2" key="1">
    <citation type="submission" date="2018-11" db="EMBL/GenBank/DDBJ databases">
        <title>Phylogenetic determinants of toxin gene distribution in genomes of Brevibacillus laterosporus.</title>
        <authorList>
            <person name="Glare T.R."/>
            <person name="Durrant A."/>
            <person name="Berry C."/>
            <person name="Palma L."/>
            <person name="Ormskirk M."/>
            <person name="Cox M.O."/>
        </authorList>
    </citation>
    <scope>NUCLEOTIDE SEQUENCE [LARGE SCALE GENOMIC DNA]</scope>
    <source>
        <strain evidence="1 2">1821L</strain>
    </source>
</reference>
<dbReference type="AlphaFoldDB" id="A0A518VFJ1"/>
<organism evidence="1 2">
    <name type="scientific">Brevibacillus laterosporus</name>
    <name type="common">Bacillus laterosporus</name>
    <dbReference type="NCBI Taxonomy" id="1465"/>
    <lineage>
        <taxon>Bacteria</taxon>
        <taxon>Bacillati</taxon>
        <taxon>Bacillota</taxon>
        <taxon>Bacilli</taxon>
        <taxon>Bacillales</taxon>
        <taxon>Paenibacillaceae</taxon>
        <taxon>Brevibacillus</taxon>
    </lineage>
</organism>
<keyword evidence="2" id="KW-1185">Reference proteome</keyword>
<name>A0A518VFJ1_BRELA</name>
<dbReference type="InterPro" id="IPR001443">
    <property type="entry name" value="Staphylcoagulase_rpt"/>
</dbReference>
<gene>
    <name evidence="1" type="ORF">EEL30_13565</name>
</gene>
<evidence type="ECO:0000313" key="1">
    <source>
        <dbReference type="EMBL" id="QDX95767.1"/>
    </source>
</evidence>
<dbReference type="EMBL" id="CP033464">
    <property type="protein sequence ID" value="QDX95767.1"/>
    <property type="molecule type" value="Genomic_DNA"/>
</dbReference>
<dbReference type="Proteomes" id="UP000319432">
    <property type="component" value="Chromosome"/>
</dbReference>
<sequence length="17" mass="1968">MNKPIKTNTLNLTTHLE</sequence>
<accession>A0A518VFJ1</accession>
<protein>
    <submittedName>
        <fullName evidence="1">Uncharacterized protein</fullName>
    </submittedName>
</protein>
<dbReference type="Pfam" id="PF04022">
    <property type="entry name" value="Staphylcoagulse"/>
    <property type="match status" value="1"/>
</dbReference>
<evidence type="ECO:0000313" key="2">
    <source>
        <dbReference type="Proteomes" id="UP000319432"/>
    </source>
</evidence>
<proteinExistence type="predicted"/>